<organism evidence="24 25">
    <name type="scientific">Thamnophis sirtalis</name>
    <dbReference type="NCBI Taxonomy" id="35019"/>
    <lineage>
        <taxon>Eukaryota</taxon>
        <taxon>Metazoa</taxon>
        <taxon>Chordata</taxon>
        <taxon>Craniata</taxon>
        <taxon>Vertebrata</taxon>
        <taxon>Euteleostomi</taxon>
        <taxon>Lepidosauria</taxon>
        <taxon>Squamata</taxon>
        <taxon>Bifurcata</taxon>
        <taxon>Unidentata</taxon>
        <taxon>Episquamata</taxon>
        <taxon>Toxicofera</taxon>
        <taxon>Serpentes</taxon>
        <taxon>Colubroidea</taxon>
        <taxon>Colubridae</taxon>
        <taxon>Natricinae</taxon>
        <taxon>Thamnophis</taxon>
    </lineage>
</organism>
<keyword evidence="5" id="KW-0963">Cytoplasm</keyword>
<protein>
    <recommendedName>
        <fullName evidence="19">PAS domain-containing serine/threonine-protein kinase</fullName>
        <ecNumber evidence="4">2.7.11.1</ecNumber>
    </recommendedName>
</protein>
<accession>A0A6I9YB06</accession>
<feature type="non-terminal residue" evidence="25">
    <location>
        <position position="1"/>
    </location>
</feature>
<dbReference type="PROSITE" id="PS00107">
    <property type="entry name" value="PROTEIN_KINASE_ATP"/>
    <property type="match status" value="1"/>
</dbReference>
<evidence type="ECO:0000256" key="5">
    <source>
        <dbReference type="ARBA" id="ARBA00022490"/>
    </source>
</evidence>
<keyword evidence="10 20" id="KW-0547">Nucleotide-binding</keyword>
<dbReference type="Gene3D" id="3.30.450.20">
    <property type="entry name" value="PAS domain"/>
    <property type="match status" value="2"/>
</dbReference>
<dbReference type="CDD" id="cd00130">
    <property type="entry name" value="PAS"/>
    <property type="match status" value="2"/>
</dbReference>
<reference evidence="25" key="1">
    <citation type="submission" date="2025-08" db="UniProtKB">
        <authorList>
            <consortium name="RefSeq"/>
        </authorList>
    </citation>
    <scope>IDENTIFICATION</scope>
    <source>
        <tissue evidence="25">Skeletal muscle</tissue>
    </source>
</reference>
<evidence type="ECO:0000256" key="14">
    <source>
        <dbReference type="ARBA" id="ARBA00023121"/>
    </source>
</evidence>
<comment type="function">
    <text evidence="18">Serine/threonine-protein kinase involved in energy homeostasis and protein translation. Phosphorylates EEF1A1, GYS1, PDX1 and RPS6. Probably plays a role under changing environmental conditions (oxygen, glucose, nutrition), rather than under standard conditions. Acts as a sensor involved in energy homeostasis: regulates glycogen synthase synthesis by mediating phosphorylation of GYS1, leading to GYS1 inactivation. May be involved in glucose-stimulated insulin production in pancreas and regulation of glucagon secretion by glucose in alpha cells; however such data require additional evidences. May play a role in regulation of protein translation by phosphorylating EEF1A1, leading to increase translation efficiency. May also participate in respiratory regulation.</text>
</comment>
<feature type="domain" description="PAS" evidence="23">
    <location>
        <begin position="1"/>
        <end position="32"/>
    </location>
</feature>
<keyword evidence="24" id="KW-1185">Reference proteome</keyword>
<keyword evidence="11 25" id="KW-0418">Kinase</keyword>
<dbReference type="GO" id="GO:0005829">
    <property type="term" value="C:cytosol"/>
    <property type="evidence" value="ECO:0007669"/>
    <property type="project" value="TreeGrafter"/>
</dbReference>
<dbReference type="Proteomes" id="UP000504617">
    <property type="component" value="Unplaced"/>
</dbReference>
<evidence type="ECO:0000259" key="22">
    <source>
        <dbReference type="PROSITE" id="PS50011"/>
    </source>
</evidence>
<dbReference type="Gene3D" id="1.10.510.10">
    <property type="entry name" value="Transferase(Phosphotransferase) domain 1"/>
    <property type="match status" value="1"/>
</dbReference>
<feature type="region of interest" description="Disordered" evidence="21">
    <location>
        <begin position="441"/>
        <end position="463"/>
    </location>
</feature>
<dbReference type="GO" id="GO:0045719">
    <property type="term" value="P:negative regulation of glycogen biosynthetic process"/>
    <property type="evidence" value="ECO:0007669"/>
    <property type="project" value="TreeGrafter"/>
</dbReference>
<dbReference type="FunFam" id="3.30.200.20:FF:000346">
    <property type="entry name" value="PAS domain-containing serine/threonine-protein kinase"/>
    <property type="match status" value="1"/>
</dbReference>
<dbReference type="SUPFAM" id="SSF55785">
    <property type="entry name" value="PYP-like sensor domain (PAS domain)"/>
    <property type="match status" value="1"/>
</dbReference>
<evidence type="ECO:0000256" key="21">
    <source>
        <dbReference type="SAM" id="MobiDB-lite"/>
    </source>
</evidence>
<dbReference type="GO" id="GO:0005634">
    <property type="term" value="C:nucleus"/>
    <property type="evidence" value="ECO:0007669"/>
    <property type="project" value="UniProtKB-SubCell"/>
</dbReference>
<name>A0A6I9YB06_9SAUR</name>
<dbReference type="PROSITE" id="PS00108">
    <property type="entry name" value="PROTEIN_KINASE_ST"/>
    <property type="match status" value="1"/>
</dbReference>
<dbReference type="NCBIfam" id="TIGR00229">
    <property type="entry name" value="sensory_box"/>
    <property type="match status" value="1"/>
</dbReference>
<dbReference type="GO" id="GO:0008289">
    <property type="term" value="F:lipid binding"/>
    <property type="evidence" value="ECO:0007669"/>
    <property type="project" value="UniProtKB-KW"/>
</dbReference>
<keyword evidence="14" id="KW-0446">Lipid-binding</keyword>
<gene>
    <name evidence="25" type="primary">PASK</name>
</gene>
<comment type="similarity">
    <text evidence="3">Belongs to the protein kinase superfamily. CAMK Ser/Thr protein kinase family.</text>
</comment>
<dbReference type="RefSeq" id="XP_013921289.1">
    <property type="nucleotide sequence ID" value="XM_014065814.1"/>
</dbReference>
<comment type="catalytic activity">
    <reaction evidence="16">
        <text>L-threonyl-[protein] + ATP = O-phospho-L-threonyl-[protein] + ADP + H(+)</text>
        <dbReference type="Rhea" id="RHEA:46608"/>
        <dbReference type="Rhea" id="RHEA-COMP:11060"/>
        <dbReference type="Rhea" id="RHEA-COMP:11605"/>
        <dbReference type="ChEBI" id="CHEBI:15378"/>
        <dbReference type="ChEBI" id="CHEBI:30013"/>
        <dbReference type="ChEBI" id="CHEBI:30616"/>
        <dbReference type="ChEBI" id="CHEBI:61977"/>
        <dbReference type="ChEBI" id="CHEBI:456216"/>
        <dbReference type="EC" id="2.7.11.1"/>
    </reaction>
</comment>
<evidence type="ECO:0000256" key="12">
    <source>
        <dbReference type="ARBA" id="ARBA00022840"/>
    </source>
</evidence>
<evidence type="ECO:0000256" key="13">
    <source>
        <dbReference type="ARBA" id="ARBA00022990"/>
    </source>
</evidence>
<evidence type="ECO:0000256" key="16">
    <source>
        <dbReference type="ARBA" id="ARBA00047899"/>
    </source>
</evidence>
<dbReference type="FunFam" id="3.30.450.20:FF:000059">
    <property type="entry name" value="PAS domain containing serine/threonine kinase"/>
    <property type="match status" value="1"/>
</dbReference>
<dbReference type="InterPro" id="IPR000719">
    <property type="entry name" value="Prot_kinase_dom"/>
</dbReference>
<keyword evidence="9" id="KW-0677">Repeat</keyword>
<evidence type="ECO:0000256" key="19">
    <source>
        <dbReference type="ARBA" id="ARBA00071822"/>
    </source>
</evidence>
<proteinExistence type="inferred from homology"/>
<evidence type="ECO:0000256" key="6">
    <source>
        <dbReference type="ARBA" id="ARBA00022527"/>
    </source>
</evidence>
<dbReference type="SUPFAM" id="SSF56112">
    <property type="entry name" value="Protein kinase-like (PK-like)"/>
    <property type="match status" value="1"/>
</dbReference>
<evidence type="ECO:0000256" key="2">
    <source>
        <dbReference type="ARBA" id="ARBA00004496"/>
    </source>
</evidence>
<evidence type="ECO:0000313" key="25">
    <source>
        <dbReference type="RefSeq" id="XP_013921289.1"/>
    </source>
</evidence>
<dbReference type="InterPro" id="IPR035965">
    <property type="entry name" value="PAS-like_dom_sf"/>
</dbReference>
<evidence type="ECO:0000256" key="8">
    <source>
        <dbReference type="ARBA" id="ARBA00022679"/>
    </source>
</evidence>
<evidence type="ECO:0000256" key="7">
    <source>
        <dbReference type="ARBA" id="ARBA00022553"/>
    </source>
</evidence>
<evidence type="ECO:0000256" key="17">
    <source>
        <dbReference type="ARBA" id="ARBA00048679"/>
    </source>
</evidence>
<evidence type="ECO:0000256" key="11">
    <source>
        <dbReference type="ARBA" id="ARBA00022777"/>
    </source>
</evidence>
<dbReference type="GO" id="GO:0004674">
    <property type="term" value="F:protein serine/threonine kinase activity"/>
    <property type="evidence" value="ECO:0007669"/>
    <property type="project" value="UniProtKB-KW"/>
</dbReference>
<keyword evidence="15" id="KW-0539">Nucleus</keyword>
<dbReference type="PANTHER" id="PTHR24346">
    <property type="entry name" value="MAP/MICROTUBULE AFFINITY-REGULATING KINASE"/>
    <property type="match status" value="1"/>
</dbReference>
<dbReference type="Pfam" id="PF00069">
    <property type="entry name" value="Pkinase"/>
    <property type="match status" value="1"/>
</dbReference>
<dbReference type="InterPro" id="IPR000014">
    <property type="entry name" value="PAS"/>
</dbReference>
<evidence type="ECO:0000256" key="1">
    <source>
        <dbReference type="ARBA" id="ARBA00004123"/>
    </source>
</evidence>
<evidence type="ECO:0000259" key="23">
    <source>
        <dbReference type="PROSITE" id="PS50112"/>
    </source>
</evidence>
<evidence type="ECO:0000256" key="20">
    <source>
        <dbReference type="PROSITE-ProRule" id="PRU10141"/>
    </source>
</evidence>
<evidence type="ECO:0000256" key="15">
    <source>
        <dbReference type="ARBA" id="ARBA00023242"/>
    </source>
</evidence>
<dbReference type="FunFam" id="1.10.510.10:FF:000351">
    <property type="entry name" value="PAS domain-containing serine/threonine-protein kinase"/>
    <property type="match status" value="1"/>
</dbReference>
<feature type="binding site" evidence="20">
    <location>
        <position position="866"/>
    </location>
    <ligand>
        <name>ATP</name>
        <dbReference type="ChEBI" id="CHEBI:30616"/>
    </ligand>
</feature>
<dbReference type="PROSITE" id="PS50011">
    <property type="entry name" value="PROTEIN_KINASE_DOM"/>
    <property type="match status" value="1"/>
</dbReference>
<sequence length="1172" mass="130292">ILVANDKACKILGYSTQEMIGRKLSEMISPSNWDIVEALKEGYADLEEHGPVIPGTVVDAISQNNEKIPVTIWTRKIKGHCSQYCVVVLEPVERLSASVSFKSNGEITSCDPLFAHLHGYSSSEDVVGHYIQDLIPSIQLPAPGKKIPKNIKIQRSVGRAREGTTFPLSLKLKVNPLVDEVASVSDDPPPAMDVETLENSTPLPIDCCFSATIWVFTTISGLVTIQADGTIYGINNTFSLMLFGYEKKELLGKNITFLIPGFYKNMDKNDSSLQLPQSRESYVNAENTNSSEGMQKDGCAIGKVTSSFFVDDIDSPNLKEHQELGRNGAKLTPKKEIQLKSLGNVSCALRSPAVVSSSLICGNHIPSHNVLATNEAISSENLYYEDGSEKETGKSAIHQMNELHSLKQNHSESNVFDDRSKLNNCLSRSTYDLIQEENDNLNIHNSTSPQDMKYKPSTTRRGRKHSLLGSEAFDKNLLKAELQLEANVPYEALHGSFGTPTLDEPNDDIASNPRQNHEVPPRTLMNRANSLTFENNSIESSTIDSSVFLPAKKSNSLPIHGGSSQVYDASMVMGSEDVGNNHSVCCGLMNLGINEEVKSDSCAAFGPIKLSFLDAKDLFQSLDWTNNITSDQLELELSDISPSASQKNLFANKPSEYFDSDFSILCTSELESAVPTIRDDLEINSLKSNVESQEDFFTLKQQHMAQVASTPVKLEKVLSPTTALNTEILEGSYAGNCYHRDGSRLSILFEVKRVELHDPAALFCIWVMRDLFQSQKQAAAKTQLLLSSLASSCQTLDEISAVNLAELIKTTPLFENSRKVEELERLKACEGSYGEKYDTLTFIGKGAFGFVWTGKCKMDEKEVVVKFIWKGRVLDYCWVEDPELGTITQEISILKKLQHPNIIKVIDIFENQQFFQLVMEKHGTGLDLFTFIDNQPDLDEPLASYIFRQLVSAVNYLRSRNILHRDIKDENIIIAEDFTIKLIDFGSAAYLEPGKMFYTFCGTIEYCSPEVLSGNPYSGPELEMWSLGITLYTIVFGENPFCELEETIDAVLRPPYNVSVGLMSLLSGLLKPFPQDRITLEMVIRDPWVFQPINVINYAWEKVFTCSKTENNSFKIQPAGCNHGGIWAIPTLDSEQSFNDEVNNHEPANSQLLGIISSAEREPSTSSQCQNH</sequence>
<evidence type="ECO:0000256" key="18">
    <source>
        <dbReference type="ARBA" id="ARBA00053825"/>
    </source>
</evidence>
<dbReference type="PROSITE" id="PS50112">
    <property type="entry name" value="PAS"/>
    <property type="match status" value="1"/>
</dbReference>
<dbReference type="EC" id="2.7.11.1" evidence="4"/>
<dbReference type="CTD" id="23178"/>
<dbReference type="AlphaFoldDB" id="A0A6I9YB06"/>
<dbReference type="PANTHER" id="PTHR24346:SF51">
    <property type="entry name" value="PAS DOMAIN-CONTAINING SERINE_THREONINE-PROTEIN KINASE"/>
    <property type="match status" value="1"/>
</dbReference>
<feature type="compositionally biased region" description="Polar residues" evidence="21">
    <location>
        <begin position="441"/>
        <end position="450"/>
    </location>
</feature>
<comment type="catalytic activity">
    <reaction evidence="17">
        <text>L-seryl-[protein] + ATP = O-phospho-L-seryl-[protein] + ADP + H(+)</text>
        <dbReference type="Rhea" id="RHEA:17989"/>
        <dbReference type="Rhea" id="RHEA-COMP:9863"/>
        <dbReference type="Rhea" id="RHEA-COMP:11604"/>
        <dbReference type="ChEBI" id="CHEBI:15378"/>
        <dbReference type="ChEBI" id="CHEBI:29999"/>
        <dbReference type="ChEBI" id="CHEBI:30616"/>
        <dbReference type="ChEBI" id="CHEBI:83421"/>
        <dbReference type="ChEBI" id="CHEBI:456216"/>
        <dbReference type="EC" id="2.7.11.1"/>
    </reaction>
</comment>
<keyword evidence="7" id="KW-0597">Phosphoprotein</keyword>
<dbReference type="GO" id="GO:0035556">
    <property type="term" value="P:intracellular signal transduction"/>
    <property type="evidence" value="ECO:0007669"/>
    <property type="project" value="TreeGrafter"/>
</dbReference>
<feature type="domain" description="Protein kinase" evidence="22">
    <location>
        <begin position="837"/>
        <end position="1089"/>
    </location>
</feature>
<dbReference type="GO" id="GO:0005524">
    <property type="term" value="F:ATP binding"/>
    <property type="evidence" value="ECO:0007669"/>
    <property type="project" value="UniProtKB-UniRule"/>
</dbReference>
<keyword evidence="13" id="KW-0007">Acetylation</keyword>
<dbReference type="Pfam" id="PF13426">
    <property type="entry name" value="PAS_9"/>
    <property type="match status" value="2"/>
</dbReference>
<evidence type="ECO:0000256" key="3">
    <source>
        <dbReference type="ARBA" id="ARBA00006692"/>
    </source>
</evidence>
<dbReference type="Gene3D" id="3.30.200.20">
    <property type="entry name" value="Phosphorylase Kinase, domain 1"/>
    <property type="match status" value="1"/>
</dbReference>
<keyword evidence="12 20" id="KW-0067">ATP-binding</keyword>
<dbReference type="InterPro" id="IPR017441">
    <property type="entry name" value="Protein_kinase_ATP_BS"/>
</dbReference>
<evidence type="ECO:0000256" key="10">
    <source>
        <dbReference type="ARBA" id="ARBA00022741"/>
    </source>
</evidence>
<dbReference type="InterPro" id="IPR011009">
    <property type="entry name" value="Kinase-like_dom_sf"/>
</dbReference>
<dbReference type="InterPro" id="IPR008271">
    <property type="entry name" value="Ser/Thr_kinase_AS"/>
</dbReference>
<keyword evidence="8" id="KW-0808">Transferase</keyword>
<evidence type="ECO:0000256" key="9">
    <source>
        <dbReference type="ARBA" id="ARBA00022737"/>
    </source>
</evidence>
<dbReference type="KEGG" id="tsr:106548442"/>
<dbReference type="SMART" id="SM00220">
    <property type="entry name" value="S_TKc"/>
    <property type="match status" value="1"/>
</dbReference>
<comment type="subcellular location">
    <subcellularLocation>
        <location evidence="2">Cytoplasm</location>
    </subcellularLocation>
    <subcellularLocation>
        <location evidence="1">Nucleus</location>
    </subcellularLocation>
</comment>
<keyword evidence="6" id="KW-0723">Serine/threonine-protein kinase</keyword>
<dbReference type="OrthoDB" id="10252171at2759"/>
<dbReference type="GeneID" id="106548442"/>
<evidence type="ECO:0000256" key="4">
    <source>
        <dbReference type="ARBA" id="ARBA00012513"/>
    </source>
</evidence>
<evidence type="ECO:0000313" key="24">
    <source>
        <dbReference type="Proteomes" id="UP000504617"/>
    </source>
</evidence>